<keyword evidence="2" id="KW-1185">Reference proteome</keyword>
<proteinExistence type="predicted"/>
<accession>A0ABP0C1Q4</accession>
<dbReference type="EMBL" id="CAWUHD010000061">
    <property type="protein sequence ID" value="CAK7225753.1"/>
    <property type="molecule type" value="Genomic_DNA"/>
</dbReference>
<gene>
    <name evidence="1" type="ORF">SEUCBS140593_006010</name>
</gene>
<protein>
    <submittedName>
        <fullName evidence="1">Uncharacterized protein</fullName>
    </submittedName>
</protein>
<organism evidence="1 2">
    <name type="scientific">Sporothrix eucalyptigena</name>
    <dbReference type="NCBI Taxonomy" id="1812306"/>
    <lineage>
        <taxon>Eukaryota</taxon>
        <taxon>Fungi</taxon>
        <taxon>Dikarya</taxon>
        <taxon>Ascomycota</taxon>
        <taxon>Pezizomycotina</taxon>
        <taxon>Sordariomycetes</taxon>
        <taxon>Sordariomycetidae</taxon>
        <taxon>Ophiostomatales</taxon>
        <taxon>Ophiostomataceae</taxon>
        <taxon>Sporothrix</taxon>
    </lineage>
</organism>
<sequence>MSENAVRSAWSGQTGYEWWSSSYWLSTPLQLTAARRTKFNTLFAANPSVHYRIAFSDWYAWGVVVDGQTCSPTGIGLYLELTQSELQFFERDTYVAPASFLDLRQFHDSLLYKSPNPRTAARLPDHGAVAFNKTQCLNSLVRIINGCDGNDPDRNPLDFKFGGTYVRGGGYYTYQVNPRHDRTLVTAPTGDCHGDYKFLWDAYTLGGAA</sequence>
<dbReference type="Proteomes" id="UP001642482">
    <property type="component" value="Unassembled WGS sequence"/>
</dbReference>
<dbReference type="Pfam" id="PF18647">
    <property type="entry name" value="Fungal_lectin_2"/>
    <property type="match status" value="1"/>
</dbReference>
<comment type="caution">
    <text evidence="1">The sequence shown here is derived from an EMBL/GenBank/DDBJ whole genome shotgun (WGS) entry which is preliminary data.</text>
</comment>
<reference evidence="1 2" key="1">
    <citation type="submission" date="2024-01" db="EMBL/GenBank/DDBJ databases">
        <authorList>
            <person name="Allen C."/>
            <person name="Tagirdzhanova G."/>
        </authorList>
    </citation>
    <scope>NUCLEOTIDE SEQUENCE [LARGE SCALE GENOMIC DNA]</scope>
</reference>
<evidence type="ECO:0000313" key="1">
    <source>
        <dbReference type="EMBL" id="CAK7225753.1"/>
    </source>
</evidence>
<evidence type="ECO:0000313" key="2">
    <source>
        <dbReference type="Proteomes" id="UP001642482"/>
    </source>
</evidence>
<name>A0ABP0C1Q4_9PEZI</name>